<dbReference type="Proteomes" id="UP001566132">
    <property type="component" value="Unassembled WGS sequence"/>
</dbReference>
<keyword evidence="2" id="KW-1185">Reference proteome</keyword>
<dbReference type="EMBL" id="JBDJPC010000003">
    <property type="protein sequence ID" value="KAL1509453.1"/>
    <property type="molecule type" value="Genomic_DNA"/>
</dbReference>
<evidence type="ECO:0000313" key="2">
    <source>
        <dbReference type="Proteomes" id="UP001566132"/>
    </source>
</evidence>
<dbReference type="PANTHER" id="PTHR31296:SF1">
    <property type="entry name" value="MITOCHONDRIAL PROTEIN C2ORF69"/>
    <property type="match status" value="1"/>
</dbReference>
<name>A0ABD1F2H4_HYPHA</name>
<sequence>MFREIPFLNDLFPMATDQTIASATKGSLRLLEVQGFEDRKNDIIYGYPFNEGSNNGDVIVFFPGDVQDYIENMEAHRDNKYHKEWNLVDTAEKLRQKFPENHILVVKPSRMDYKTFSCFQNFVKSSELGVPNHTSNYNSLRHLDNLLRHTIGRLQVISEDKVQEASKTVPSLNNLNLIIIGFSKGCVVLNQFLHEFHHFLTTEPDEIVSNLIQRIKEMYWLDGGHSGGKNTWVNDRNTLKTFCSLGIQVHVHVTPYQIHDDRRPWIKKEEKIFSDYISKNGGHITRTVHFETVSPSILTHFEVINAFKN</sequence>
<organism evidence="1 2">
    <name type="scientific">Hypothenemus hampei</name>
    <name type="common">Coffee berry borer</name>
    <dbReference type="NCBI Taxonomy" id="57062"/>
    <lineage>
        <taxon>Eukaryota</taxon>
        <taxon>Metazoa</taxon>
        <taxon>Ecdysozoa</taxon>
        <taxon>Arthropoda</taxon>
        <taxon>Hexapoda</taxon>
        <taxon>Insecta</taxon>
        <taxon>Pterygota</taxon>
        <taxon>Neoptera</taxon>
        <taxon>Endopterygota</taxon>
        <taxon>Coleoptera</taxon>
        <taxon>Polyphaga</taxon>
        <taxon>Cucujiformia</taxon>
        <taxon>Curculionidae</taxon>
        <taxon>Scolytinae</taxon>
        <taxon>Hypothenemus</taxon>
    </lineage>
</organism>
<proteinExistence type="predicted"/>
<dbReference type="Pfam" id="PF10561">
    <property type="entry name" value="C2orf69"/>
    <property type="match status" value="2"/>
</dbReference>
<comment type="caution">
    <text evidence="1">The sequence shown here is derived from an EMBL/GenBank/DDBJ whole genome shotgun (WGS) entry which is preliminary data.</text>
</comment>
<accession>A0ABD1F2H4</accession>
<protein>
    <submittedName>
        <fullName evidence="1">Uncharacterized protein</fullName>
    </submittedName>
</protein>
<dbReference type="InterPro" id="IPR018881">
    <property type="entry name" value="C2orf69_mit"/>
</dbReference>
<dbReference type="AlphaFoldDB" id="A0ABD1F2H4"/>
<gene>
    <name evidence="1" type="ORF">ABEB36_004187</name>
</gene>
<evidence type="ECO:0000313" key="1">
    <source>
        <dbReference type="EMBL" id="KAL1509453.1"/>
    </source>
</evidence>
<reference evidence="1 2" key="1">
    <citation type="submission" date="2024-05" db="EMBL/GenBank/DDBJ databases">
        <title>Genetic variation in Jamaican populations of the coffee berry borer (Hypothenemus hampei).</title>
        <authorList>
            <person name="Errbii M."/>
            <person name="Myrie A."/>
        </authorList>
    </citation>
    <scope>NUCLEOTIDE SEQUENCE [LARGE SCALE GENOMIC DNA]</scope>
    <source>
        <strain evidence="1">JA-Hopewell-2020-01-JO</strain>
        <tissue evidence="1">Whole body</tissue>
    </source>
</reference>
<dbReference type="PANTHER" id="PTHR31296">
    <property type="entry name" value="UPF0565 PROTEIN C2ORF69"/>
    <property type="match status" value="1"/>
</dbReference>